<evidence type="ECO:0000256" key="2">
    <source>
        <dbReference type="ARBA" id="ARBA00023054"/>
    </source>
</evidence>
<reference evidence="5 6" key="1">
    <citation type="submission" date="2024-01" db="EMBL/GenBank/DDBJ databases">
        <title>The genomes of 5 underutilized Papilionoideae crops provide insights into root nodulation and disease resistanc.</title>
        <authorList>
            <person name="Jiang F."/>
        </authorList>
    </citation>
    <scope>NUCLEOTIDE SEQUENCE [LARGE SCALE GENOMIC DNA]</scope>
    <source>
        <strain evidence="5">LVBAO_FW01</strain>
        <tissue evidence="5">Leaves</tissue>
    </source>
</reference>
<dbReference type="PANTHER" id="PTHR31580">
    <property type="entry name" value="FILAMENT-LIKE PLANT PROTEIN 4"/>
    <property type="match status" value="1"/>
</dbReference>
<organism evidence="5 6">
    <name type="scientific">Canavalia gladiata</name>
    <name type="common">Sword bean</name>
    <name type="synonym">Dolichos gladiatus</name>
    <dbReference type="NCBI Taxonomy" id="3824"/>
    <lineage>
        <taxon>Eukaryota</taxon>
        <taxon>Viridiplantae</taxon>
        <taxon>Streptophyta</taxon>
        <taxon>Embryophyta</taxon>
        <taxon>Tracheophyta</taxon>
        <taxon>Spermatophyta</taxon>
        <taxon>Magnoliopsida</taxon>
        <taxon>eudicotyledons</taxon>
        <taxon>Gunneridae</taxon>
        <taxon>Pentapetalae</taxon>
        <taxon>rosids</taxon>
        <taxon>fabids</taxon>
        <taxon>Fabales</taxon>
        <taxon>Fabaceae</taxon>
        <taxon>Papilionoideae</taxon>
        <taxon>50 kb inversion clade</taxon>
        <taxon>NPAAA clade</taxon>
        <taxon>indigoferoid/millettioid clade</taxon>
        <taxon>Phaseoleae</taxon>
        <taxon>Canavalia</taxon>
    </lineage>
</organism>
<evidence type="ECO:0000313" key="5">
    <source>
        <dbReference type="EMBL" id="KAK7351746.1"/>
    </source>
</evidence>
<feature type="region of interest" description="Disordered" evidence="4">
    <location>
        <begin position="566"/>
        <end position="597"/>
    </location>
</feature>
<accession>A0AAN9MCW0</accession>
<dbReference type="Proteomes" id="UP001367508">
    <property type="component" value="Unassembled WGS sequence"/>
</dbReference>
<proteinExistence type="inferred from homology"/>
<evidence type="ECO:0000256" key="1">
    <source>
        <dbReference type="ARBA" id="ARBA00005921"/>
    </source>
</evidence>
<sequence>MPSLSFSKIGYSSDASLLLTQTILTIPKHRLPLSPRIIFACIFFSSFPMDRRWPWKKKSSEKAVVEKAATALDSSEASNQDNRKKPNYVQISVESYSHLSGLEDQVKTYEEKVQTLEDEIKEMNEKLSAANSEINTKESMVKQHAKVAEEAVSGWEKAEAEALALKNHLESVTLLKLTAEDRATHLDGALKECMRQIRNLKEEHEQKIQEVALSKTKQLDKIKGELEAKIVNFEQELLRSAAENGALSRSLQERSNMLIKLGEEKAHAEAEIELLKSNIESCERENNSLKYELHVVSKELEIRNEEKNMSMRSAEAANKQHMEGVKKIAKLEAECQRLRGLVRKKLPGPAALAQMKLEVENLGRDYGESRLRKSPVKPATPNLSPLPDFSLENVQKFQKENEFLTERLYAMEEETKMLKEALAKRNSELQASRSMCAKTLSKLQGLEAQLQTSNQQKGSPKSIVQLTPESIYCQNASNAPSLVSMSEDGNDDVGSCAESWSTAIISGLSQFPKENCTEQSTKSEATKKLELMDDFLEVEKLARLSNDSNVNASVLVSSNNRTTDIVTNDASEVSTGKDGLSEKNGNSNPLPNQVSSGALMLAPDPQSNVGGLLTELRSRILLVFESIAKDADIGKIVEDIKHVLEDSHDTTIHHCVDALSPDAKCDRQDNPDDAGLNLEKETISSQQLKEYVQITSDLEAAISQIHDFVLFLGKEATKFHDISSDGNEMRQKIEEFSVTFNKVLCNNASLLQFVLDLSYVLARASEFRFNVLGYKGTETETNSPDCIDKIALPENKLVQDKSSRERYQNGSSHVLNPCSDPEVLDDGNLLSSYKTNAASQKLSTEEFEELKLEKEKAVIDLSKCTENLEMTKSQLLETEQLLAEVKSQLASAQRSNGLAETQLKCMAESYKSLETRAEEFESELNRLQIKIESLENELQDEKRGHEAALAKSKELEEQLQRIESSAAENDLKTSHQRDLAAAAEKLAECQETILVLGKQLNALRPQTEPMESSYYKINSKVEGYTEDEPTTSSPNFQELEMDSASAAFAPRLSSESPLHFSNSLFSPSDNESTLPAKSPAQHPKSKPKHRPTKSASSPASSATTPEKHARGFSRFFSPKGKPTH</sequence>
<dbReference type="AlphaFoldDB" id="A0AAN9MCW0"/>
<feature type="compositionally biased region" description="Polar residues" evidence="4">
    <location>
        <begin position="583"/>
        <end position="596"/>
    </location>
</feature>
<keyword evidence="2 3" id="KW-0175">Coiled coil</keyword>
<evidence type="ECO:0008006" key="7">
    <source>
        <dbReference type="Google" id="ProtNLM"/>
    </source>
</evidence>
<comment type="caution">
    <text evidence="5">The sequence shown here is derived from an EMBL/GenBank/DDBJ whole genome shotgun (WGS) entry which is preliminary data.</text>
</comment>
<feature type="compositionally biased region" description="Polar residues" evidence="4">
    <location>
        <begin position="1053"/>
        <end position="1075"/>
    </location>
</feature>
<feature type="coiled-coil region" evidence="3">
    <location>
        <begin position="394"/>
        <end position="456"/>
    </location>
</feature>
<feature type="region of interest" description="Disordered" evidence="4">
    <location>
        <begin position="1047"/>
        <end position="1124"/>
    </location>
</feature>
<dbReference type="EMBL" id="JAYMYQ010000002">
    <property type="protein sequence ID" value="KAK7351746.1"/>
    <property type="molecule type" value="Genomic_DNA"/>
</dbReference>
<feature type="compositionally biased region" description="Low complexity" evidence="4">
    <location>
        <begin position="1093"/>
        <end position="1104"/>
    </location>
</feature>
<feature type="compositionally biased region" description="Basic residues" evidence="4">
    <location>
        <begin position="1083"/>
        <end position="1092"/>
    </location>
</feature>
<evidence type="ECO:0000256" key="4">
    <source>
        <dbReference type="SAM" id="MobiDB-lite"/>
    </source>
</evidence>
<feature type="coiled-coil region" evidence="3">
    <location>
        <begin position="99"/>
        <end position="140"/>
    </location>
</feature>
<feature type="coiled-coil region" evidence="3">
    <location>
        <begin position="868"/>
        <end position="992"/>
    </location>
</feature>
<evidence type="ECO:0000256" key="3">
    <source>
        <dbReference type="SAM" id="Coils"/>
    </source>
</evidence>
<evidence type="ECO:0000313" key="6">
    <source>
        <dbReference type="Proteomes" id="UP001367508"/>
    </source>
</evidence>
<name>A0AAN9MCW0_CANGL</name>
<feature type="coiled-coil region" evidence="3">
    <location>
        <begin position="183"/>
        <end position="334"/>
    </location>
</feature>
<dbReference type="SUPFAM" id="SSF57997">
    <property type="entry name" value="Tropomyosin"/>
    <property type="match status" value="1"/>
</dbReference>
<protein>
    <recommendedName>
        <fullName evidence="7">Filament-like plant protein 4</fullName>
    </recommendedName>
</protein>
<dbReference type="PANTHER" id="PTHR31580:SF4">
    <property type="entry name" value="FILAMENT-LIKE PLANT PROTEIN 6"/>
    <property type="match status" value="1"/>
</dbReference>
<dbReference type="InterPro" id="IPR008587">
    <property type="entry name" value="FPP_plant"/>
</dbReference>
<dbReference type="Pfam" id="PF05911">
    <property type="entry name" value="FPP"/>
    <property type="match status" value="1"/>
</dbReference>
<keyword evidence="6" id="KW-1185">Reference proteome</keyword>
<comment type="similarity">
    <text evidence="1">Belongs to the FPP family.</text>
</comment>
<gene>
    <name evidence="5" type="ORF">VNO77_11416</name>
</gene>